<keyword evidence="3" id="KW-1185">Reference proteome</keyword>
<dbReference type="EMBL" id="BBWV01000001">
    <property type="protein sequence ID" value="GAO42571.1"/>
    <property type="molecule type" value="Genomic_DNA"/>
</dbReference>
<organism evidence="2 3">
    <name type="scientific">Flavihumibacter petaseus NBRC 106054</name>
    <dbReference type="NCBI Taxonomy" id="1220578"/>
    <lineage>
        <taxon>Bacteria</taxon>
        <taxon>Pseudomonadati</taxon>
        <taxon>Bacteroidota</taxon>
        <taxon>Chitinophagia</taxon>
        <taxon>Chitinophagales</taxon>
        <taxon>Chitinophagaceae</taxon>
        <taxon>Flavihumibacter</taxon>
    </lineage>
</organism>
<gene>
    <name evidence="2" type="ORF">FPE01S_01_15860</name>
</gene>
<dbReference type="AlphaFoldDB" id="A0A0E9MYU4"/>
<dbReference type="CDD" id="cd11576">
    <property type="entry name" value="GH99_GH71_like_2"/>
    <property type="match status" value="1"/>
</dbReference>
<accession>A0A0E9MYU4</accession>
<evidence type="ECO:0000256" key="1">
    <source>
        <dbReference type="SAM" id="MobiDB-lite"/>
    </source>
</evidence>
<dbReference type="Proteomes" id="UP000033121">
    <property type="component" value="Unassembled WGS sequence"/>
</dbReference>
<comment type="caution">
    <text evidence="2">The sequence shown here is derived from an EMBL/GenBank/DDBJ whole genome shotgun (WGS) entry which is preliminary data.</text>
</comment>
<protein>
    <recommendedName>
        <fullName evidence="4">Xylosidase</fullName>
    </recommendedName>
</protein>
<proteinExistence type="predicted"/>
<reference evidence="2 3" key="1">
    <citation type="submission" date="2015-04" db="EMBL/GenBank/DDBJ databases">
        <title>Whole genome shotgun sequence of Flavihumibacter petaseus NBRC 106054.</title>
        <authorList>
            <person name="Miyazawa S."/>
            <person name="Hosoyama A."/>
            <person name="Hashimoto M."/>
            <person name="Noguchi M."/>
            <person name="Tsuchikane K."/>
            <person name="Ohji S."/>
            <person name="Yamazoe A."/>
            <person name="Ichikawa N."/>
            <person name="Kimura A."/>
            <person name="Fujita N."/>
        </authorList>
    </citation>
    <scope>NUCLEOTIDE SEQUENCE [LARGE SCALE GENOMIC DNA]</scope>
    <source>
        <strain evidence="2 3">NBRC 106054</strain>
    </source>
</reference>
<dbReference type="Gene3D" id="3.20.20.80">
    <property type="entry name" value="Glycosidases"/>
    <property type="match status" value="1"/>
</dbReference>
<evidence type="ECO:0000313" key="2">
    <source>
        <dbReference type="EMBL" id="GAO42571.1"/>
    </source>
</evidence>
<sequence length="405" mass="45349">MALAGCSKNSDGPPDDGDEEPVVQWPSPPGDVVGKITVGYQGWFACKNDGSPINMWWHWTQDWGKTPSPTNKGMKSWPDVRDYTETFATDFQALGNGDAATVFSSFSDQTVDVQFSWMKQYNLDVAALQRFNPNGIEGPVRDAITAKVKTAAEKHGRKFYIMYDVSGWTNMQSEIKSDWTNKMKKYVASAAYAKQNGKPVVCIWGFGFNDGNHPWNVNTCLEVITWFKEQGVYLIGGVPTHWLNQNSDSRPGFLPVYKAFNMLSPWMVGRIGRAVDSDNFFASVNTPDINYCKQNGIDYQPCVLPGDLQERQRAHGDFMWRQFYNMVRLGSQGIYVSMFDEYNEANQIAKTAEDQSMVPAGGGFQTLDEDGTKCSSDYYMRLSGDGGKMLKGQLPLTTVRPTPTQ</sequence>
<evidence type="ECO:0008006" key="4">
    <source>
        <dbReference type="Google" id="ProtNLM"/>
    </source>
</evidence>
<dbReference type="STRING" id="1220578.FPE01S_01_15860"/>
<feature type="region of interest" description="Disordered" evidence="1">
    <location>
        <begin position="1"/>
        <end position="27"/>
    </location>
</feature>
<name>A0A0E9MYU4_9BACT</name>
<evidence type="ECO:0000313" key="3">
    <source>
        <dbReference type="Proteomes" id="UP000033121"/>
    </source>
</evidence>